<evidence type="ECO:0000313" key="1">
    <source>
        <dbReference type="EMBL" id="ULN53936.1"/>
    </source>
</evidence>
<protein>
    <submittedName>
        <fullName evidence="1">Uncharacterized protein</fullName>
    </submittedName>
</protein>
<organism evidence="1 2">
    <name type="scientific">Mycolicibacillus parakoreensis</name>
    <dbReference type="NCBI Taxonomy" id="1069221"/>
    <lineage>
        <taxon>Bacteria</taxon>
        <taxon>Bacillati</taxon>
        <taxon>Actinomycetota</taxon>
        <taxon>Actinomycetes</taxon>
        <taxon>Mycobacteriales</taxon>
        <taxon>Mycobacteriaceae</taxon>
        <taxon>Mycolicibacillus</taxon>
    </lineage>
</organism>
<evidence type="ECO:0000313" key="2">
    <source>
        <dbReference type="Proteomes" id="UP001055200"/>
    </source>
</evidence>
<accession>A0ABY3U7H6</accession>
<proteinExistence type="predicted"/>
<name>A0ABY3U7H6_9MYCO</name>
<gene>
    <name evidence="1" type="ORF">MIU77_06480</name>
</gene>
<dbReference type="RefSeq" id="WP_240172179.1">
    <property type="nucleotide sequence ID" value="NZ_CP092365.1"/>
</dbReference>
<reference evidence="1" key="1">
    <citation type="submission" date="2022-08" db="EMBL/GenBank/DDBJ databases">
        <title>Complete genome sequence of 14 non-tuberculosis mycobacteria type-strains.</title>
        <authorList>
            <person name="Igarashi Y."/>
            <person name="Osugi A."/>
            <person name="Mitarai S."/>
        </authorList>
    </citation>
    <scope>NUCLEOTIDE SEQUENCE</scope>
    <source>
        <strain evidence="1">DSM 45575</strain>
    </source>
</reference>
<sequence>MATILRSLWARRLAAGAATAVAVVAGLAWAPRYGHESAPMMPPASADVPAEFSYPPLWPFSSQAEADRWRPTEQSAWHADAAETALRFTTQYLGFSAIDEILRTRDSPTRPGMEAWVTLGYAVPGHTPAPAATIHLARFGTAVGAPWEVVGTDDEVLTLDAPAYNSLAGPVIEAGGVITGVDECIRLQVRQSTQPQPLGEFSCQPAGGQDSRWSATVPVHGAEPGVLTVVASTGGHVTDVERFAVTALRVGDADG</sequence>
<dbReference type="EMBL" id="CP092365">
    <property type="protein sequence ID" value="ULN53936.1"/>
    <property type="molecule type" value="Genomic_DNA"/>
</dbReference>
<dbReference type="Proteomes" id="UP001055200">
    <property type="component" value="Chromosome"/>
</dbReference>
<keyword evidence="2" id="KW-1185">Reference proteome</keyword>